<organism evidence="1 2">
    <name type="scientific">Thermoanaerobacterium xylanolyticum (strain ATCC 49914 / DSM 7097 / LX-11)</name>
    <dbReference type="NCBI Taxonomy" id="858215"/>
    <lineage>
        <taxon>Bacteria</taxon>
        <taxon>Bacillati</taxon>
        <taxon>Bacillota</taxon>
        <taxon>Clostridia</taxon>
        <taxon>Thermoanaerobacterales</taxon>
        <taxon>Thermoanaerobacteraceae</taxon>
        <taxon>Thermoanaerobacterium</taxon>
    </lineage>
</organism>
<dbReference type="AlphaFoldDB" id="F6BII5"/>
<dbReference type="eggNOG" id="COG4268">
    <property type="taxonomic scope" value="Bacteria"/>
</dbReference>
<protein>
    <submittedName>
        <fullName evidence="1">5-methylcytosine restriction system component-like protein</fullName>
    </submittedName>
</protein>
<accession>F6BII5</accession>
<name>F6BII5_THEXL</name>
<dbReference type="Pfam" id="PF10117">
    <property type="entry name" value="McrBC"/>
    <property type="match status" value="1"/>
</dbReference>
<dbReference type="PANTHER" id="PTHR38733:SF1">
    <property type="entry name" value="TYPE IV METHYL-DIRECTED RESTRICTION ENZYME ECOKMCRBC"/>
    <property type="match status" value="1"/>
</dbReference>
<evidence type="ECO:0000313" key="1">
    <source>
        <dbReference type="EMBL" id="AEF17784.1"/>
    </source>
</evidence>
<reference evidence="1" key="1">
    <citation type="submission" date="2011-05" db="EMBL/GenBank/DDBJ databases">
        <title>Complete sequence of Thermoanaerobacterium xylanolyticum LX-11.</title>
        <authorList>
            <consortium name="US DOE Joint Genome Institute"/>
            <person name="Lucas S."/>
            <person name="Han J."/>
            <person name="Lapidus A."/>
            <person name="Cheng J.-F."/>
            <person name="Goodwin L."/>
            <person name="Pitluck S."/>
            <person name="Peters L."/>
            <person name="Mikhailova N."/>
            <person name="Lu M."/>
            <person name="Han C."/>
            <person name="Tapia R."/>
            <person name="Land M."/>
            <person name="Hauser L."/>
            <person name="Kyrpides N."/>
            <person name="Ivanova N."/>
            <person name="Pagani I."/>
            <person name="Hemme C."/>
            <person name="Woyke T."/>
        </authorList>
    </citation>
    <scope>NUCLEOTIDE SEQUENCE</scope>
    <source>
        <strain evidence="1">LX-11</strain>
    </source>
</reference>
<dbReference type="EMBL" id="CP002739">
    <property type="protein sequence ID" value="AEF17784.1"/>
    <property type="molecule type" value="Genomic_DNA"/>
</dbReference>
<dbReference type="HOGENOM" id="CLU_646768_0_0_9"/>
<dbReference type="Proteomes" id="UP000007239">
    <property type="component" value="Chromosome"/>
</dbReference>
<dbReference type="RefSeq" id="WP_013788518.1">
    <property type="nucleotide sequence ID" value="NC_015555.1"/>
</dbReference>
<dbReference type="InterPro" id="IPR019292">
    <property type="entry name" value="McrC"/>
</dbReference>
<dbReference type="PANTHER" id="PTHR38733">
    <property type="entry name" value="PROTEIN MCRC"/>
    <property type="match status" value="1"/>
</dbReference>
<sequence>MAKTISLKEWDSIVLDGIELSDSNARNLAKVLTGKGILEIIEIRGGLSIKSNSYVGRVKLGDLQINVYPKIKGLPLYQLLRYAYGLRDLKLFNTGEHNIGNFSFFDLLIYELYVEAEDLIQRGLQKSYIKEEECLSSPRGRIDMNKLCAQGELIRDTLPCRYFARDEDNILNQILLSGLRLGLKLVMDDGLKFSLQRLISYLKENVCDIILTRTSLNRAWNSINRLTERYSSILRIIKILYESQGIQLEDGLSSIDLNGYFFDMNAFFETLIGRLLEDFGGGFSVKCQYSLHDMFTYVAEFNPRLKKSPTPRPDFAIVKHGKVIKLIDAKYRDLWHDDLPREMLYQLSVYAVSGIGNKASTILYPATSDIPTIQKIDINDPVSGSKIASIILQPVNLIKIAELITDESRRYELMNYIDEVVWS</sequence>
<evidence type="ECO:0000313" key="2">
    <source>
        <dbReference type="Proteomes" id="UP000007239"/>
    </source>
</evidence>
<dbReference type="KEGG" id="txy:Thexy_1757"/>
<keyword evidence="2" id="KW-1185">Reference proteome</keyword>
<dbReference type="STRING" id="858215.Thexy_1757"/>
<proteinExistence type="predicted"/>
<gene>
    <name evidence="1" type="ordered locus">Thexy_1757</name>
</gene>
<dbReference type="REBASE" id="35792">
    <property type="entry name" value="TxyLX11McrBCP"/>
</dbReference>